<keyword evidence="12 16" id="KW-0408">Iron</keyword>
<evidence type="ECO:0000313" key="19">
    <source>
        <dbReference type="EMBL" id="RFU77622.1"/>
    </source>
</evidence>
<evidence type="ECO:0000256" key="4">
    <source>
        <dbReference type="ARBA" id="ARBA00022617"/>
    </source>
</evidence>
<evidence type="ECO:0000259" key="17">
    <source>
        <dbReference type="PROSITE" id="PS50255"/>
    </source>
</evidence>
<dbReference type="PRINTS" id="PR00363">
    <property type="entry name" value="CYTOCHROMEB5"/>
</dbReference>
<evidence type="ECO:0000256" key="2">
    <source>
        <dbReference type="ARBA" id="ARBA00004572"/>
    </source>
</evidence>
<dbReference type="InterPro" id="IPR036400">
    <property type="entry name" value="Cyt_B5-like_heme/steroid_sf"/>
</dbReference>
<gene>
    <name evidence="19" type="ORF">TARUN_4615</name>
</gene>
<dbReference type="InterPro" id="IPR001199">
    <property type="entry name" value="Cyt_B5-like_heme/steroid-bd"/>
</dbReference>
<dbReference type="InterPro" id="IPR001834">
    <property type="entry name" value="CBR-like"/>
</dbReference>
<proteinExistence type="inferred from homology"/>
<keyword evidence="14" id="KW-0472">Membrane</keyword>
<dbReference type="PROSITE" id="PS51384">
    <property type="entry name" value="FAD_FR"/>
    <property type="match status" value="1"/>
</dbReference>
<evidence type="ECO:0000256" key="6">
    <source>
        <dbReference type="ARBA" id="ARBA00022692"/>
    </source>
</evidence>
<keyword evidence="9 15" id="KW-0274">FAD</keyword>
<dbReference type="GO" id="GO:0005783">
    <property type="term" value="C:endoplasmic reticulum"/>
    <property type="evidence" value="ECO:0007669"/>
    <property type="project" value="TreeGrafter"/>
</dbReference>
<dbReference type="InterPro" id="IPR008333">
    <property type="entry name" value="Cbr1-like_FAD-bd_dom"/>
</dbReference>
<dbReference type="STRING" id="490622.A0A395NNG1"/>
<evidence type="ECO:0000256" key="1">
    <source>
        <dbReference type="ARBA" id="ARBA00001974"/>
    </source>
</evidence>
<dbReference type="SUPFAM" id="SSF63380">
    <property type="entry name" value="Riboflavin synthase domain-like"/>
    <property type="match status" value="1"/>
</dbReference>
<dbReference type="PROSITE" id="PS50255">
    <property type="entry name" value="CYTOCHROME_B5_2"/>
    <property type="match status" value="1"/>
</dbReference>
<dbReference type="FunFam" id="3.40.50.80:FF:000019">
    <property type="entry name" value="NADH-cytochrome b5 reductase"/>
    <property type="match status" value="1"/>
</dbReference>
<organism evidence="19 20">
    <name type="scientific">Trichoderma arundinaceum</name>
    <dbReference type="NCBI Taxonomy" id="490622"/>
    <lineage>
        <taxon>Eukaryota</taxon>
        <taxon>Fungi</taxon>
        <taxon>Dikarya</taxon>
        <taxon>Ascomycota</taxon>
        <taxon>Pezizomycotina</taxon>
        <taxon>Sordariomycetes</taxon>
        <taxon>Hypocreomycetidae</taxon>
        <taxon>Hypocreales</taxon>
        <taxon>Hypocreaceae</taxon>
        <taxon>Trichoderma</taxon>
    </lineage>
</organism>
<dbReference type="GO" id="GO:0046872">
    <property type="term" value="F:metal ion binding"/>
    <property type="evidence" value="ECO:0007669"/>
    <property type="project" value="UniProtKB-UniRule"/>
</dbReference>
<accession>A0A395NNG1</accession>
<dbReference type="PROSITE" id="PS00191">
    <property type="entry name" value="CYTOCHROME_B5_1"/>
    <property type="match status" value="1"/>
</dbReference>
<sequence>MAEAVEYTLQQIGQHNNRNDAWMIIHGEVYDVTKYIQSHPGGMDVLIEAAGTDASEAFDNAGHSDDAFDLMKPLQIGKLRGYKKKKTKAVLAEPIPSSKRNDSTSKEQPTSKAIHCTILSLGTAALYYGLVTHGSNLEIISKASLLGQRLLTFGPKLTVASSTVSSISSKPSFFKGLLVGAGTLISIHTLLARKLLNLILQDQSPRYPFHIKVPKPAEFNLLQQRGWLDSSAASFPIPLAKKELVSPNVYRLTFNLPSSHPILGLPTGQHVAITAVINGETVTRSYTPTSNNADKGILELLIKVYPDGKMTNDYLAILNIGDEVHFRGPKGAMRYSQHLCKKVGMIAGGTGITPMYQIIRAICESDRDTTEISLIYANKTEKDILLRQELDTFARRYPNIFKVYYVLENHSPEWTFGSGFVTKDMMSERFPSPSEEGSKVMICGPPGMVTAAKKTLVSLGYKQPGASGKMSDEIFVF</sequence>
<evidence type="ECO:0000256" key="7">
    <source>
        <dbReference type="ARBA" id="ARBA00022723"/>
    </source>
</evidence>
<feature type="binding site" evidence="15">
    <location>
        <position position="301"/>
    </location>
    <ligand>
        <name>FAD</name>
        <dbReference type="ChEBI" id="CHEBI:57692"/>
    </ligand>
</feature>
<dbReference type="Pfam" id="PF00175">
    <property type="entry name" value="NAD_binding_1"/>
    <property type="match status" value="1"/>
</dbReference>
<keyword evidence="5 15" id="KW-0285">Flavoprotein</keyword>
<keyword evidence="8" id="KW-1000">Mitochondrion outer membrane</keyword>
<feature type="binding site" evidence="15">
    <location>
        <position position="284"/>
    </location>
    <ligand>
        <name>FAD</name>
        <dbReference type="ChEBI" id="CHEBI:57692"/>
    </ligand>
</feature>
<dbReference type="GO" id="GO:0005741">
    <property type="term" value="C:mitochondrial outer membrane"/>
    <property type="evidence" value="ECO:0007669"/>
    <property type="project" value="UniProtKB-SubCell"/>
</dbReference>
<comment type="caution">
    <text evidence="19">The sequence shown here is derived from an EMBL/GenBank/DDBJ whole genome shotgun (WGS) entry which is preliminary data.</text>
</comment>
<dbReference type="AlphaFoldDB" id="A0A395NNG1"/>
<keyword evidence="10" id="KW-1133">Transmembrane helix</keyword>
<dbReference type="Pfam" id="PF00173">
    <property type="entry name" value="Cyt-b5"/>
    <property type="match status" value="1"/>
</dbReference>
<dbReference type="PANTHER" id="PTHR19370:SF178">
    <property type="entry name" value="CYTOCHROME-B5 REDUCTASE"/>
    <property type="match status" value="1"/>
</dbReference>
<name>A0A395NNG1_TRIAR</name>
<keyword evidence="6" id="KW-0812">Transmembrane</keyword>
<dbReference type="PRINTS" id="PR00371">
    <property type="entry name" value="FPNCR"/>
</dbReference>
<evidence type="ECO:0000256" key="9">
    <source>
        <dbReference type="ARBA" id="ARBA00022827"/>
    </source>
</evidence>
<dbReference type="SUPFAM" id="SSF52343">
    <property type="entry name" value="Ferredoxin reductase-like, C-terminal NADP-linked domain"/>
    <property type="match status" value="1"/>
</dbReference>
<comment type="cofactor">
    <cofactor evidence="1 15">
        <name>FAD</name>
        <dbReference type="ChEBI" id="CHEBI:57692"/>
    </cofactor>
</comment>
<evidence type="ECO:0000313" key="20">
    <source>
        <dbReference type="Proteomes" id="UP000266272"/>
    </source>
</evidence>
<feature type="domain" description="Cytochrome b5 heme-binding" evidence="17">
    <location>
        <begin position="4"/>
        <end position="80"/>
    </location>
</feature>
<evidence type="ECO:0000256" key="10">
    <source>
        <dbReference type="ARBA" id="ARBA00022989"/>
    </source>
</evidence>
<dbReference type="PRINTS" id="PR00406">
    <property type="entry name" value="CYTB5RDTASE"/>
</dbReference>
<feature type="binding site" evidence="15">
    <location>
        <position position="303"/>
    </location>
    <ligand>
        <name>FAD</name>
        <dbReference type="ChEBI" id="CHEBI:57692"/>
    </ligand>
</feature>
<evidence type="ECO:0000256" key="8">
    <source>
        <dbReference type="ARBA" id="ARBA00022787"/>
    </source>
</evidence>
<feature type="binding site" evidence="15">
    <location>
        <position position="310"/>
    </location>
    <ligand>
        <name>FAD</name>
        <dbReference type="ChEBI" id="CHEBI:57692"/>
    </ligand>
</feature>
<evidence type="ECO:0000256" key="13">
    <source>
        <dbReference type="ARBA" id="ARBA00023027"/>
    </source>
</evidence>
<dbReference type="Gene3D" id="2.40.30.10">
    <property type="entry name" value="Translation factors"/>
    <property type="match status" value="1"/>
</dbReference>
<evidence type="ECO:0000256" key="5">
    <source>
        <dbReference type="ARBA" id="ARBA00022630"/>
    </source>
</evidence>
<feature type="binding site" evidence="15">
    <location>
        <position position="309"/>
    </location>
    <ligand>
        <name>FAD</name>
        <dbReference type="ChEBI" id="CHEBI:57692"/>
    </ligand>
</feature>
<comment type="subcellular location">
    <subcellularLocation>
        <location evidence="2">Mitochondrion outer membrane</location>
        <topology evidence="2">Single-pass membrane protein</topology>
    </subcellularLocation>
</comment>
<keyword evidence="7 16" id="KW-0479">Metal-binding</keyword>
<evidence type="ECO:0000256" key="15">
    <source>
        <dbReference type="PIRSR" id="PIRSR601834-1"/>
    </source>
</evidence>
<feature type="domain" description="FAD-binding FR-type" evidence="18">
    <location>
        <begin position="232"/>
        <end position="336"/>
    </location>
</feature>
<dbReference type="InterPro" id="IPR039261">
    <property type="entry name" value="FNR_nucleotide-bd"/>
</dbReference>
<dbReference type="Pfam" id="PF00970">
    <property type="entry name" value="FAD_binding_6"/>
    <property type="match status" value="1"/>
</dbReference>
<evidence type="ECO:0000256" key="14">
    <source>
        <dbReference type="ARBA" id="ARBA00023136"/>
    </source>
</evidence>
<dbReference type="GO" id="GO:0020037">
    <property type="term" value="F:heme binding"/>
    <property type="evidence" value="ECO:0007669"/>
    <property type="project" value="UniProtKB-UniRule"/>
</dbReference>
<dbReference type="Gene3D" id="3.40.50.80">
    <property type="entry name" value="Nucleotide-binding domain of ferredoxin-NADP reductase (FNR) module"/>
    <property type="match status" value="1"/>
</dbReference>
<evidence type="ECO:0000256" key="3">
    <source>
        <dbReference type="ARBA" id="ARBA00006105"/>
    </source>
</evidence>
<dbReference type="OrthoDB" id="432685at2759"/>
<evidence type="ECO:0000259" key="18">
    <source>
        <dbReference type="PROSITE" id="PS51384"/>
    </source>
</evidence>
<keyword evidence="13" id="KW-0520">NAD</keyword>
<dbReference type="PANTHER" id="PTHR19370">
    <property type="entry name" value="NADH-CYTOCHROME B5 REDUCTASE"/>
    <property type="match status" value="1"/>
</dbReference>
<dbReference type="InterPro" id="IPR001433">
    <property type="entry name" value="OxRdtase_FAD/NAD-bd"/>
</dbReference>
<comment type="similarity">
    <text evidence="3">Belongs to the flavoprotein pyridine nucleotide cytochrome reductase family.</text>
</comment>
<comment type="similarity">
    <text evidence="16">Belongs to the cytochrome b5 family.</text>
</comment>
<dbReference type="InterPro" id="IPR001709">
    <property type="entry name" value="Flavoprot_Pyr_Nucl_cyt_Rdtase"/>
</dbReference>
<keyword evidence="8" id="KW-0496">Mitochondrion</keyword>
<dbReference type="InterPro" id="IPR017927">
    <property type="entry name" value="FAD-bd_FR_type"/>
</dbReference>
<dbReference type="GO" id="GO:0016491">
    <property type="term" value="F:oxidoreductase activity"/>
    <property type="evidence" value="ECO:0007669"/>
    <property type="project" value="UniProtKB-KW"/>
</dbReference>
<evidence type="ECO:0000256" key="11">
    <source>
        <dbReference type="ARBA" id="ARBA00023002"/>
    </source>
</evidence>
<feature type="binding site" evidence="15">
    <location>
        <position position="286"/>
    </location>
    <ligand>
        <name>FAD</name>
        <dbReference type="ChEBI" id="CHEBI:57692"/>
    </ligand>
</feature>
<keyword evidence="11" id="KW-0560">Oxidoreductase</keyword>
<dbReference type="InterPro" id="IPR017938">
    <property type="entry name" value="Riboflavin_synthase-like_b-brl"/>
</dbReference>
<feature type="binding site" evidence="15">
    <location>
        <position position="353"/>
    </location>
    <ligand>
        <name>FAD</name>
        <dbReference type="ChEBI" id="CHEBI:57692"/>
    </ligand>
</feature>
<dbReference type="Gene3D" id="3.10.120.10">
    <property type="entry name" value="Cytochrome b5-like heme/steroid binding domain"/>
    <property type="match status" value="1"/>
</dbReference>
<reference evidence="19 20" key="1">
    <citation type="journal article" date="2018" name="PLoS Pathog.">
        <title>Evolution of structural diversity of trichothecenes, a family of toxins produced by plant pathogenic and entomopathogenic fungi.</title>
        <authorList>
            <person name="Proctor R.H."/>
            <person name="McCormick S.P."/>
            <person name="Kim H.S."/>
            <person name="Cardoza R.E."/>
            <person name="Stanley A.M."/>
            <person name="Lindo L."/>
            <person name="Kelly A."/>
            <person name="Brown D.W."/>
            <person name="Lee T."/>
            <person name="Vaughan M.M."/>
            <person name="Alexander N.J."/>
            <person name="Busman M."/>
            <person name="Gutierrez S."/>
        </authorList>
    </citation>
    <scope>NUCLEOTIDE SEQUENCE [LARGE SCALE GENOMIC DNA]</scope>
    <source>
        <strain evidence="19 20">IBT 40837</strain>
    </source>
</reference>
<protein>
    <submittedName>
        <fullName evidence="19">Nadh cytb-reductase</fullName>
    </submittedName>
</protein>
<dbReference type="InterPro" id="IPR018506">
    <property type="entry name" value="Cyt_B5_heme-BS"/>
</dbReference>
<dbReference type="SMART" id="SM01117">
    <property type="entry name" value="Cyt-b5"/>
    <property type="match status" value="1"/>
</dbReference>
<keyword evidence="4 16" id="KW-0349">Heme</keyword>
<dbReference type="FunFam" id="3.10.120.10:FF:000002">
    <property type="entry name" value="Cytochrome b5 type B"/>
    <property type="match status" value="1"/>
</dbReference>
<dbReference type="EMBL" id="PXOA01000270">
    <property type="protein sequence ID" value="RFU77622.1"/>
    <property type="molecule type" value="Genomic_DNA"/>
</dbReference>
<evidence type="ECO:0000256" key="16">
    <source>
        <dbReference type="RuleBase" id="RU362121"/>
    </source>
</evidence>
<evidence type="ECO:0000256" key="12">
    <source>
        <dbReference type="ARBA" id="ARBA00023004"/>
    </source>
</evidence>
<dbReference type="CDD" id="cd06183">
    <property type="entry name" value="cyt_b5_reduct_like"/>
    <property type="match status" value="1"/>
</dbReference>
<keyword evidence="20" id="KW-1185">Reference proteome</keyword>
<dbReference type="SUPFAM" id="SSF55856">
    <property type="entry name" value="Cytochrome b5-like heme/steroid binding domain"/>
    <property type="match status" value="1"/>
</dbReference>
<dbReference type="Proteomes" id="UP000266272">
    <property type="component" value="Unassembled WGS sequence"/>
</dbReference>